<organism evidence="15 16">
    <name type="scientific">Ancylomarina euxinus</name>
    <dbReference type="NCBI Taxonomy" id="2283627"/>
    <lineage>
        <taxon>Bacteria</taxon>
        <taxon>Pseudomonadati</taxon>
        <taxon>Bacteroidota</taxon>
        <taxon>Bacteroidia</taxon>
        <taxon>Marinilabiliales</taxon>
        <taxon>Marinifilaceae</taxon>
        <taxon>Ancylomarina</taxon>
    </lineage>
</organism>
<dbReference type="Gene3D" id="3.90.1380.10">
    <property type="entry name" value="Threonine synthase, N-terminal domain"/>
    <property type="match status" value="1"/>
</dbReference>
<dbReference type="InterPro" id="IPR029144">
    <property type="entry name" value="Thr_synth_N"/>
</dbReference>
<evidence type="ECO:0000313" key="16">
    <source>
        <dbReference type="Proteomes" id="UP000285794"/>
    </source>
</evidence>
<accession>A0A425Y1T3</accession>
<keyword evidence="9 15" id="KW-0456">Lyase</keyword>
<evidence type="ECO:0000256" key="7">
    <source>
        <dbReference type="ARBA" id="ARBA00022697"/>
    </source>
</evidence>
<dbReference type="EC" id="4.2.3.1" evidence="4 11"/>
<dbReference type="PROSITE" id="PS00165">
    <property type="entry name" value="DEHYDRATASE_SER_THR"/>
    <property type="match status" value="1"/>
</dbReference>
<evidence type="ECO:0000256" key="3">
    <source>
        <dbReference type="ARBA" id="ARBA00005517"/>
    </source>
</evidence>
<dbReference type="RefSeq" id="WP_125030459.1">
    <property type="nucleotide sequence ID" value="NZ_JAPXVP010000007.1"/>
</dbReference>
<dbReference type="GO" id="GO:0009088">
    <property type="term" value="P:threonine biosynthetic process"/>
    <property type="evidence" value="ECO:0007669"/>
    <property type="project" value="UniProtKB-UniRule"/>
</dbReference>
<evidence type="ECO:0000256" key="9">
    <source>
        <dbReference type="ARBA" id="ARBA00023239"/>
    </source>
</evidence>
<feature type="domain" description="Tryptophan synthase beta chain-like PALP" evidence="13">
    <location>
        <begin position="83"/>
        <end position="367"/>
    </location>
</feature>
<dbReference type="InterPro" id="IPR004450">
    <property type="entry name" value="Thr_synthase-like"/>
</dbReference>
<keyword evidence="6" id="KW-0028">Amino-acid biosynthesis</keyword>
<comment type="caution">
    <text evidence="15">The sequence shown here is derived from an EMBL/GenBank/DDBJ whole genome shotgun (WGS) entry which is preliminary data.</text>
</comment>
<dbReference type="InterPro" id="IPR036052">
    <property type="entry name" value="TrpB-like_PALP_sf"/>
</dbReference>
<dbReference type="CDD" id="cd01560">
    <property type="entry name" value="Thr-synth_2"/>
    <property type="match status" value="1"/>
</dbReference>
<evidence type="ECO:0000256" key="12">
    <source>
        <dbReference type="PIRSR" id="PIRSR604450-51"/>
    </source>
</evidence>
<evidence type="ECO:0000256" key="4">
    <source>
        <dbReference type="ARBA" id="ARBA00013028"/>
    </source>
</evidence>
<sequence length="430" mass="47908">MKYYSTKNKDLKFSFKDAVIKGLAPDGGLFYPKHLPQLNKSFIDNLHNLSLAEIGFEVAKHFMGGDIPTNKLKEICDDSLNFPTPLVSFEPSVYSMELFHGPSCAFKDVGARFMSRCLSHFAQESDEKITILAATSGDTGSAVANGFLGIENIEVVILYPSGKVSQIQEQQLTTLGNNITALEIDGSFDDCQALVKQAFQDKDLNKKMKLSSANSINIARLIPQSFYYFYAYGQLKNQNKNLVISVPSGNYGNLTAGLIAKQMGLPIKRFIASTNVNKVVPDYLNTGKYESKASIPSISNAMDVGAPSNFDRMMTLYQENHPKICEDLKGASFNDEQTKEIMRKVYKDFGYILDPHGAVAYLGLQEELDTTNELGVFIETAHPAKFIDIVEEVIETQIDIPNYLKSCLTKEKISIQMPNDYQDFKTFLES</sequence>
<evidence type="ECO:0000256" key="8">
    <source>
        <dbReference type="ARBA" id="ARBA00022898"/>
    </source>
</evidence>
<dbReference type="GO" id="GO:0004795">
    <property type="term" value="F:threonine synthase activity"/>
    <property type="evidence" value="ECO:0007669"/>
    <property type="project" value="UniProtKB-UniRule"/>
</dbReference>
<dbReference type="OrthoDB" id="9763107at2"/>
<evidence type="ECO:0000256" key="5">
    <source>
        <dbReference type="ARBA" id="ARBA00018679"/>
    </source>
</evidence>
<keyword evidence="7" id="KW-0791">Threonine biosynthesis</keyword>
<comment type="similarity">
    <text evidence="3">Belongs to the threonine synthase family.</text>
</comment>
<dbReference type="EMBL" id="QQWG01000007">
    <property type="protein sequence ID" value="RRG21776.1"/>
    <property type="molecule type" value="Genomic_DNA"/>
</dbReference>
<dbReference type="NCBIfam" id="TIGR00260">
    <property type="entry name" value="thrC"/>
    <property type="match status" value="1"/>
</dbReference>
<dbReference type="Pfam" id="PF14821">
    <property type="entry name" value="Thr_synth_N"/>
    <property type="match status" value="1"/>
</dbReference>
<dbReference type="Gene3D" id="3.40.50.1100">
    <property type="match status" value="2"/>
</dbReference>
<gene>
    <name evidence="15" type="ORF">DWB61_08450</name>
</gene>
<dbReference type="InterPro" id="IPR001926">
    <property type="entry name" value="TrpB-like_PALP"/>
</dbReference>
<reference evidence="15 16" key="1">
    <citation type="submission" date="2018-07" db="EMBL/GenBank/DDBJ databases">
        <title>Draft genome sequence of Ancylomarina sp. M1P.</title>
        <authorList>
            <person name="Yadav S."/>
            <person name="Villanueva L."/>
            <person name="Damste J.S.S."/>
        </authorList>
    </citation>
    <scope>NUCLEOTIDE SEQUENCE [LARGE SCALE GENOMIC DNA]</scope>
    <source>
        <strain evidence="15 16">M1P</strain>
    </source>
</reference>
<dbReference type="PANTHER" id="PTHR42690">
    <property type="entry name" value="THREONINE SYNTHASE FAMILY MEMBER"/>
    <property type="match status" value="1"/>
</dbReference>
<keyword evidence="16" id="KW-1185">Reference proteome</keyword>
<feature type="domain" description="Threonine synthase N-terminal" evidence="14">
    <location>
        <begin position="2"/>
        <end position="79"/>
    </location>
</feature>
<dbReference type="AlphaFoldDB" id="A0A425Y1T3"/>
<dbReference type="Pfam" id="PF24857">
    <property type="entry name" value="THR4_C"/>
    <property type="match status" value="1"/>
</dbReference>
<protein>
    <recommendedName>
        <fullName evidence="5 11">Threonine synthase</fullName>
        <ecNumber evidence="4 11">4.2.3.1</ecNumber>
    </recommendedName>
</protein>
<dbReference type="Proteomes" id="UP000285794">
    <property type="component" value="Unassembled WGS sequence"/>
</dbReference>
<evidence type="ECO:0000256" key="6">
    <source>
        <dbReference type="ARBA" id="ARBA00022605"/>
    </source>
</evidence>
<keyword evidence="8 12" id="KW-0663">Pyridoxal phosphate</keyword>
<dbReference type="SUPFAM" id="SSF53686">
    <property type="entry name" value="Tryptophan synthase beta subunit-like PLP-dependent enzymes"/>
    <property type="match status" value="1"/>
</dbReference>
<evidence type="ECO:0000259" key="13">
    <source>
        <dbReference type="Pfam" id="PF00291"/>
    </source>
</evidence>
<name>A0A425Y1T3_9BACT</name>
<dbReference type="FunFam" id="3.40.50.1100:FF:000022">
    <property type="entry name" value="Threonine synthase"/>
    <property type="match status" value="1"/>
</dbReference>
<dbReference type="UniPathway" id="UPA00050">
    <property type="reaction ID" value="UER00065"/>
</dbReference>
<feature type="modified residue" description="N6-(pyridoxal phosphate)lysine" evidence="12">
    <location>
        <position position="107"/>
    </location>
</feature>
<dbReference type="PANTHER" id="PTHR42690:SF1">
    <property type="entry name" value="THREONINE SYNTHASE-LIKE 2"/>
    <property type="match status" value="1"/>
</dbReference>
<evidence type="ECO:0000256" key="2">
    <source>
        <dbReference type="ARBA" id="ARBA00004979"/>
    </source>
</evidence>
<evidence type="ECO:0000256" key="1">
    <source>
        <dbReference type="ARBA" id="ARBA00001933"/>
    </source>
</evidence>
<evidence type="ECO:0000313" key="15">
    <source>
        <dbReference type="EMBL" id="RRG21776.1"/>
    </source>
</evidence>
<comment type="catalytic activity">
    <reaction evidence="10">
        <text>O-phospho-L-homoserine + H2O = L-threonine + phosphate</text>
        <dbReference type="Rhea" id="RHEA:10840"/>
        <dbReference type="ChEBI" id="CHEBI:15377"/>
        <dbReference type="ChEBI" id="CHEBI:43474"/>
        <dbReference type="ChEBI" id="CHEBI:57590"/>
        <dbReference type="ChEBI" id="CHEBI:57926"/>
        <dbReference type="EC" id="4.2.3.1"/>
    </reaction>
</comment>
<dbReference type="InterPro" id="IPR000634">
    <property type="entry name" value="Ser/Thr_deHydtase_PyrdxlP-BS"/>
</dbReference>
<evidence type="ECO:0000256" key="10">
    <source>
        <dbReference type="ARBA" id="ARBA00049144"/>
    </source>
</evidence>
<dbReference type="InterPro" id="IPR037158">
    <property type="entry name" value="Thr_synth_N_sf"/>
</dbReference>
<proteinExistence type="inferred from homology"/>
<comment type="pathway">
    <text evidence="2">Amino-acid biosynthesis; L-threonine biosynthesis; L-threonine from L-aspartate: step 5/5.</text>
</comment>
<dbReference type="GO" id="GO:0030170">
    <property type="term" value="F:pyridoxal phosphate binding"/>
    <property type="evidence" value="ECO:0007669"/>
    <property type="project" value="InterPro"/>
</dbReference>
<evidence type="ECO:0000256" key="11">
    <source>
        <dbReference type="NCBIfam" id="TIGR00260"/>
    </source>
</evidence>
<evidence type="ECO:0000259" key="14">
    <source>
        <dbReference type="Pfam" id="PF14821"/>
    </source>
</evidence>
<dbReference type="InterPro" id="IPR051166">
    <property type="entry name" value="Threonine_Synthase"/>
</dbReference>
<dbReference type="Pfam" id="PF00291">
    <property type="entry name" value="PALP"/>
    <property type="match status" value="1"/>
</dbReference>
<comment type="cofactor">
    <cofactor evidence="1 12">
        <name>pyridoxal 5'-phosphate</name>
        <dbReference type="ChEBI" id="CHEBI:597326"/>
    </cofactor>
</comment>